<dbReference type="GO" id="GO:0010960">
    <property type="term" value="P:magnesium ion homeostasis"/>
    <property type="evidence" value="ECO:0007669"/>
    <property type="project" value="InterPro"/>
</dbReference>
<feature type="domain" description="PI4-kinase N-terminal" evidence="2">
    <location>
        <begin position="2"/>
        <end position="97"/>
    </location>
</feature>
<dbReference type="GO" id="GO:0005737">
    <property type="term" value="C:cytoplasm"/>
    <property type="evidence" value="ECO:0007669"/>
    <property type="project" value="TreeGrafter"/>
</dbReference>
<reference evidence="3 4" key="1">
    <citation type="journal article" date="2020" name="IScience">
        <title>Genome Sequencing of the Endangered Kingdonia uniflora (Circaeasteraceae, Ranunculales) Reveals Potential Mechanisms of Evolutionary Specialization.</title>
        <authorList>
            <person name="Sun Y."/>
            <person name="Deng T."/>
            <person name="Zhang A."/>
            <person name="Moore M.J."/>
            <person name="Landis J.B."/>
            <person name="Lin N."/>
            <person name="Zhang H."/>
            <person name="Zhang X."/>
            <person name="Huang J."/>
            <person name="Zhang X."/>
            <person name="Sun H."/>
            <person name="Wang H."/>
        </authorList>
    </citation>
    <scope>NUCLEOTIDE SEQUENCE [LARGE SCALE GENOMIC DNA]</scope>
    <source>
        <strain evidence="3">TB1705</strain>
        <tissue evidence="3">Leaf</tissue>
    </source>
</reference>
<comment type="similarity">
    <text evidence="1">Belongs to the PI3/PI4-kinase family. Type III PI4K subfamily.</text>
</comment>
<keyword evidence="4" id="KW-1185">Reference proteome</keyword>
<comment type="caution">
    <text evidence="3">The sequence shown here is derived from an EMBL/GenBank/DDBJ whole genome shotgun (WGS) entry which is preliminary data.</text>
</comment>
<protein>
    <recommendedName>
        <fullName evidence="2">PI4-kinase N-terminal domain-containing protein</fullName>
    </recommendedName>
</protein>
<dbReference type="Proteomes" id="UP000541444">
    <property type="component" value="Unassembled WGS sequence"/>
</dbReference>
<evidence type="ECO:0000256" key="1">
    <source>
        <dbReference type="ARBA" id="ARBA00006209"/>
    </source>
</evidence>
<dbReference type="PANTHER" id="PTHR12064:SF59">
    <property type="entry name" value="CNNM TRANSMEMBRANE DOMAIN-CONTAINING PROTEIN"/>
    <property type="match status" value="1"/>
</dbReference>
<dbReference type="PANTHER" id="PTHR12064">
    <property type="entry name" value="METAL TRANSPORTER CNNM"/>
    <property type="match status" value="1"/>
</dbReference>
<dbReference type="InterPro" id="IPR045095">
    <property type="entry name" value="ACDP"/>
</dbReference>
<dbReference type="Gene3D" id="3.10.580.10">
    <property type="entry name" value="CBS-domain"/>
    <property type="match status" value="2"/>
</dbReference>
<dbReference type="OrthoDB" id="5353557at2759"/>
<dbReference type="Pfam" id="PF19274">
    <property type="entry name" value="PI4K_N"/>
    <property type="match status" value="1"/>
</dbReference>
<dbReference type="GO" id="GO:0030026">
    <property type="term" value="P:intracellular manganese ion homeostasis"/>
    <property type="evidence" value="ECO:0007669"/>
    <property type="project" value="TreeGrafter"/>
</dbReference>
<dbReference type="InterPro" id="IPR046342">
    <property type="entry name" value="CBS_dom_sf"/>
</dbReference>
<evidence type="ECO:0000259" key="2">
    <source>
        <dbReference type="Pfam" id="PF19274"/>
    </source>
</evidence>
<evidence type="ECO:0000313" key="3">
    <source>
        <dbReference type="EMBL" id="KAF6140612.1"/>
    </source>
</evidence>
<dbReference type="SUPFAM" id="SSF54631">
    <property type="entry name" value="CBS-domain pair"/>
    <property type="match status" value="1"/>
</dbReference>
<evidence type="ECO:0000313" key="4">
    <source>
        <dbReference type="Proteomes" id="UP000541444"/>
    </source>
</evidence>
<dbReference type="EMBL" id="JACGCM010002358">
    <property type="protein sequence ID" value="KAF6140612.1"/>
    <property type="molecule type" value="Genomic_DNA"/>
</dbReference>
<proteinExistence type="inferred from homology"/>
<dbReference type="AlphaFoldDB" id="A0A7J7LDJ2"/>
<gene>
    <name evidence="3" type="ORF">GIB67_013905</name>
</gene>
<dbReference type="InterPro" id="IPR045495">
    <property type="entry name" value="PI4K_N"/>
</dbReference>
<sequence>MYKASVWVQVKSLASLDSDGKSSKRLLLETLASLIEAAEACLLSVWRKLRVCEVLFSSLLNGISQIAVTHGSQLLSVLLIRLKSLVLTTSAQDSTVKAVIVVQLNVISMLADFSVSLKKLEVVDMILPLFIKSLEEGNASTPSLLRLRLLDAVSRMARFVSNIYSKYLLPYQCCNPSTNTCKQAGKGGELIHDETTIIAGALQLTQKTAKDAMTLIYDTFAVDINAKLDRDLMKLILEKGHSRVPVYYDQPTNIIGLILVLLNLQTVVSLLGCARVPEIFCHYIVKDERVDIDGSREKYIPGKRPILKLKFFPSSDNNSYKGTPRARSKWDRDILQIDEYPLPKLAEEEDAVGIITMEDVIEELLQEEIFDETASNRLSFLMTKTASNRHYTKKVLSPYRIPFTGRVHILAR</sequence>
<name>A0A7J7LDJ2_9MAGN</name>
<organism evidence="3 4">
    <name type="scientific">Kingdonia uniflora</name>
    <dbReference type="NCBI Taxonomy" id="39325"/>
    <lineage>
        <taxon>Eukaryota</taxon>
        <taxon>Viridiplantae</taxon>
        <taxon>Streptophyta</taxon>
        <taxon>Embryophyta</taxon>
        <taxon>Tracheophyta</taxon>
        <taxon>Spermatophyta</taxon>
        <taxon>Magnoliopsida</taxon>
        <taxon>Ranunculales</taxon>
        <taxon>Circaeasteraceae</taxon>
        <taxon>Kingdonia</taxon>
    </lineage>
</organism>
<accession>A0A7J7LDJ2</accession>